<feature type="domain" description="Metallo-beta-lactamase" evidence="8">
    <location>
        <begin position="31"/>
        <end position="189"/>
    </location>
</feature>
<accession>M4V8B0</accession>
<dbReference type="InterPro" id="IPR035680">
    <property type="entry name" value="Clx_II_MBL"/>
</dbReference>
<dbReference type="SMART" id="SM00849">
    <property type="entry name" value="Lactamase_B"/>
    <property type="match status" value="1"/>
</dbReference>
<comment type="catalytic activity">
    <reaction evidence="1 7">
        <text>an S-(2-hydroxyacyl)glutathione + H2O = a 2-hydroxy carboxylate + glutathione + H(+)</text>
        <dbReference type="Rhea" id="RHEA:21864"/>
        <dbReference type="ChEBI" id="CHEBI:15377"/>
        <dbReference type="ChEBI" id="CHEBI:15378"/>
        <dbReference type="ChEBI" id="CHEBI:57925"/>
        <dbReference type="ChEBI" id="CHEBI:58896"/>
        <dbReference type="ChEBI" id="CHEBI:71261"/>
        <dbReference type="EC" id="3.1.2.6"/>
    </reaction>
</comment>
<keyword evidence="4 7" id="KW-0479">Metal-binding</keyword>
<feature type="binding site" evidence="7">
    <location>
        <position position="75"/>
    </location>
    <ligand>
        <name>Zn(2+)</name>
        <dbReference type="ChEBI" id="CHEBI:29105"/>
        <label>1</label>
    </ligand>
</feature>
<sequence>MSHKEFSKQELSKELNQNFTNSVKLLPAFQDNYIFVVSNKNKEALVIDPGDGDVVLDFLKTHNLNLKMILVTHHHHDHIGGLGKLVAQFPRVEVFGPIRHVGEIPHLTQAVSAGESLVFGENEFVVYDLAGHTKGHIAYFETQRHWLFSGDVIFGLGCGRIFDGTFEQQYQSMQAIKDLPLTTLIYCAHEYTETNFRFLQSLGELSPEQKLYGEHLKEIRQKGQPSVPLELKKEIVANPFLLAKDFTDFSRIRNLRNQF</sequence>
<feature type="binding site" evidence="7">
    <location>
        <position position="151"/>
    </location>
    <ligand>
        <name>Zn(2+)</name>
        <dbReference type="ChEBI" id="CHEBI:29105"/>
        <label>1</label>
    </ligand>
</feature>
<dbReference type="PATRIC" id="fig|1184267.3.peg.1247"/>
<keyword evidence="10" id="KW-1185">Reference proteome</keyword>
<protein>
    <recommendedName>
        <fullName evidence="7">Hydroxyacylglutathione hydrolase</fullName>
        <ecNumber evidence="7">3.1.2.6</ecNumber>
    </recommendedName>
    <alternativeName>
        <fullName evidence="7">Glyoxalase II</fullName>
        <shortName evidence="7">Glx II</shortName>
    </alternativeName>
</protein>
<feature type="binding site" evidence="7">
    <location>
        <position position="73"/>
    </location>
    <ligand>
        <name>Zn(2+)</name>
        <dbReference type="ChEBI" id="CHEBI:29105"/>
        <label>1</label>
    </ligand>
</feature>
<comment type="function">
    <text evidence="7">Thiolesterase that catalyzes the hydrolysis of S-D-lactoyl-glutathione to form glutathione and D-lactic acid.</text>
</comment>
<dbReference type="eggNOG" id="COG0491">
    <property type="taxonomic scope" value="Bacteria"/>
</dbReference>
<dbReference type="HOGENOM" id="CLU_030571_4_1_7"/>
<feature type="binding site" evidence="7">
    <location>
        <position position="132"/>
    </location>
    <ligand>
        <name>Zn(2+)</name>
        <dbReference type="ChEBI" id="CHEBI:29105"/>
        <label>1</label>
    </ligand>
</feature>
<proteinExistence type="inferred from homology"/>
<dbReference type="InterPro" id="IPR032282">
    <property type="entry name" value="HAGH_C"/>
</dbReference>
<evidence type="ECO:0000256" key="4">
    <source>
        <dbReference type="ARBA" id="ARBA00022723"/>
    </source>
</evidence>
<organism evidence="9 10">
    <name type="scientific">Pseudobdellovibrio exovorus JSS</name>
    <dbReference type="NCBI Taxonomy" id="1184267"/>
    <lineage>
        <taxon>Bacteria</taxon>
        <taxon>Pseudomonadati</taxon>
        <taxon>Bdellovibrionota</taxon>
        <taxon>Bdellovibrionia</taxon>
        <taxon>Bdellovibrionales</taxon>
        <taxon>Pseudobdellovibrionaceae</taxon>
        <taxon>Pseudobdellovibrio</taxon>
    </lineage>
</organism>
<dbReference type="SUPFAM" id="SSF56281">
    <property type="entry name" value="Metallo-hydrolase/oxidoreductase"/>
    <property type="match status" value="1"/>
</dbReference>
<gene>
    <name evidence="7" type="primary">gloB</name>
    <name evidence="9" type="ORF">A11Q_1232</name>
</gene>
<dbReference type="InterPro" id="IPR050110">
    <property type="entry name" value="Glyoxalase_II_hydrolase"/>
</dbReference>
<dbReference type="InterPro" id="IPR036866">
    <property type="entry name" value="RibonucZ/Hydroxyglut_hydro"/>
</dbReference>
<dbReference type="NCBIfam" id="TIGR03413">
    <property type="entry name" value="GSH_gloB"/>
    <property type="match status" value="1"/>
</dbReference>
<feature type="binding site" evidence="7">
    <location>
        <position position="77"/>
    </location>
    <ligand>
        <name>Zn(2+)</name>
        <dbReference type="ChEBI" id="CHEBI:29105"/>
        <label>2</label>
    </ligand>
</feature>
<reference evidence="9 10" key="1">
    <citation type="journal article" date="2013" name="ISME J.">
        <title>By their genes ye shall know them: genomic signatures of predatory bacteria.</title>
        <authorList>
            <person name="Pasternak Z."/>
            <person name="Pietrokovski S."/>
            <person name="Rotem O."/>
            <person name="Gophna U."/>
            <person name="Lurie-Weinberger M.N."/>
            <person name="Jurkevitch E."/>
        </authorList>
    </citation>
    <scope>NUCLEOTIDE SEQUENCE [LARGE SCALE GENOMIC DNA]</scope>
    <source>
        <strain evidence="9 10">JSS</strain>
    </source>
</reference>
<dbReference type="Pfam" id="PF16123">
    <property type="entry name" value="HAGH_C"/>
    <property type="match status" value="1"/>
</dbReference>
<evidence type="ECO:0000259" key="8">
    <source>
        <dbReference type="SMART" id="SM00849"/>
    </source>
</evidence>
<evidence type="ECO:0000256" key="6">
    <source>
        <dbReference type="ARBA" id="ARBA00022833"/>
    </source>
</evidence>
<dbReference type="Pfam" id="PF00753">
    <property type="entry name" value="Lactamase_B"/>
    <property type="match status" value="1"/>
</dbReference>
<dbReference type="PANTHER" id="PTHR43705:SF1">
    <property type="entry name" value="HYDROXYACYLGLUTATHIONE HYDROLASE GLOB"/>
    <property type="match status" value="1"/>
</dbReference>
<dbReference type="Proteomes" id="UP000012040">
    <property type="component" value="Chromosome"/>
</dbReference>
<dbReference type="CDD" id="cd07723">
    <property type="entry name" value="hydroxyacylglutathione_hydrolase_MBL-fold"/>
    <property type="match status" value="1"/>
</dbReference>
<dbReference type="KEGG" id="bex:A11Q_1232"/>
<evidence type="ECO:0000256" key="1">
    <source>
        <dbReference type="ARBA" id="ARBA00001623"/>
    </source>
</evidence>
<feature type="binding site" evidence="7">
    <location>
        <position position="78"/>
    </location>
    <ligand>
        <name>Zn(2+)</name>
        <dbReference type="ChEBI" id="CHEBI:29105"/>
        <label>2</label>
    </ligand>
</feature>
<dbReference type="PANTHER" id="PTHR43705">
    <property type="entry name" value="HYDROXYACYLGLUTATHIONE HYDROLASE"/>
    <property type="match status" value="1"/>
</dbReference>
<dbReference type="STRING" id="1184267.A11Q_1232"/>
<evidence type="ECO:0000256" key="7">
    <source>
        <dbReference type="HAMAP-Rule" id="MF_01374"/>
    </source>
</evidence>
<feature type="binding site" evidence="7">
    <location>
        <position position="151"/>
    </location>
    <ligand>
        <name>Zn(2+)</name>
        <dbReference type="ChEBI" id="CHEBI:29105"/>
        <label>2</label>
    </ligand>
</feature>
<dbReference type="UniPathway" id="UPA00619">
    <property type="reaction ID" value="UER00676"/>
</dbReference>
<dbReference type="AlphaFoldDB" id="M4V8B0"/>
<dbReference type="OrthoDB" id="5290637at2"/>
<evidence type="ECO:0000256" key="5">
    <source>
        <dbReference type="ARBA" id="ARBA00022801"/>
    </source>
</evidence>
<dbReference type="EMBL" id="CP003537">
    <property type="protein sequence ID" value="AGH95448.1"/>
    <property type="molecule type" value="Genomic_DNA"/>
</dbReference>
<evidence type="ECO:0000313" key="9">
    <source>
        <dbReference type="EMBL" id="AGH95448.1"/>
    </source>
</evidence>
<name>M4V8B0_9BACT</name>
<dbReference type="PIRSF" id="PIRSF005457">
    <property type="entry name" value="Glx"/>
    <property type="match status" value="1"/>
</dbReference>
<keyword evidence="5 7" id="KW-0378">Hydrolase</keyword>
<keyword evidence="6 7" id="KW-0862">Zinc</keyword>
<evidence type="ECO:0000313" key="10">
    <source>
        <dbReference type="Proteomes" id="UP000012040"/>
    </source>
</evidence>
<evidence type="ECO:0000256" key="2">
    <source>
        <dbReference type="ARBA" id="ARBA00004963"/>
    </source>
</evidence>
<dbReference type="Gene3D" id="3.60.15.10">
    <property type="entry name" value="Ribonuclease Z/Hydroxyacylglutathione hydrolase-like"/>
    <property type="match status" value="1"/>
</dbReference>
<comment type="pathway">
    <text evidence="2 7">Secondary metabolite metabolism; methylglyoxal degradation; (R)-lactate from methylglyoxal: step 2/2.</text>
</comment>
<dbReference type="GO" id="GO:0046872">
    <property type="term" value="F:metal ion binding"/>
    <property type="evidence" value="ECO:0007669"/>
    <property type="project" value="UniProtKB-KW"/>
</dbReference>
<dbReference type="HAMAP" id="MF_01374">
    <property type="entry name" value="Glyoxalase_2"/>
    <property type="match status" value="1"/>
</dbReference>
<comment type="subunit">
    <text evidence="7">Monomer.</text>
</comment>
<dbReference type="GO" id="GO:0019243">
    <property type="term" value="P:methylglyoxal catabolic process to D-lactate via S-lactoyl-glutathione"/>
    <property type="evidence" value="ECO:0007669"/>
    <property type="project" value="UniProtKB-UniRule"/>
</dbReference>
<dbReference type="EC" id="3.1.2.6" evidence="7"/>
<comment type="cofactor">
    <cofactor evidence="7">
        <name>Zn(2+)</name>
        <dbReference type="ChEBI" id="CHEBI:29105"/>
    </cofactor>
    <text evidence="7">Binds 2 Zn(2+) ions per subunit.</text>
</comment>
<dbReference type="InterPro" id="IPR017782">
    <property type="entry name" value="Hydroxyacylglutathione_Hdrlase"/>
</dbReference>
<dbReference type="GO" id="GO:0004416">
    <property type="term" value="F:hydroxyacylglutathione hydrolase activity"/>
    <property type="evidence" value="ECO:0007669"/>
    <property type="project" value="UniProtKB-UniRule"/>
</dbReference>
<comment type="similarity">
    <text evidence="3 7">Belongs to the metallo-beta-lactamase superfamily. Glyoxalase II family.</text>
</comment>
<feature type="binding site" evidence="7">
    <location>
        <position position="189"/>
    </location>
    <ligand>
        <name>Zn(2+)</name>
        <dbReference type="ChEBI" id="CHEBI:29105"/>
        <label>2</label>
    </ligand>
</feature>
<dbReference type="RefSeq" id="WP_015469938.1">
    <property type="nucleotide sequence ID" value="NC_020813.1"/>
</dbReference>
<evidence type="ECO:0000256" key="3">
    <source>
        <dbReference type="ARBA" id="ARBA00006759"/>
    </source>
</evidence>
<dbReference type="InterPro" id="IPR001279">
    <property type="entry name" value="Metallo-B-lactamas"/>
</dbReference>